<name>A0AA40G498_9HYME</name>
<organism evidence="2 3">
    <name type="scientific">Melipona bicolor</name>
    <dbReference type="NCBI Taxonomy" id="60889"/>
    <lineage>
        <taxon>Eukaryota</taxon>
        <taxon>Metazoa</taxon>
        <taxon>Ecdysozoa</taxon>
        <taxon>Arthropoda</taxon>
        <taxon>Hexapoda</taxon>
        <taxon>Insecta</taxon>
        <taxon>Pterygota</taxon>
        <taxon>Neoptera</taxon>
        <taxon>Endopterygota</taxon>
        <taxon>Hymenoptera</taxon>
        <taxon>Apocrita</taxon>
        <taxon>Aculeata</taxon>
        <taxon>Apoidea</taxon>
        <taxon>Anthophila</taxon>
        <taxon>Apidae</taxon>
        <taxon>Melipona</taxon>
    </lineage>
</organism>
<evidence type="ECO:0000313" key="3">
    <source>
        <dbReference type="Proteomes" id="UP001177670"/>
    </source>
</evidence>
<evidence type="ECO:0000313" key="2">
    <source>
        <dbReference type="EMBL" id="KAK1130663.1"/>
    </source>
</evidence>
<feature type="region of interest" description="Disordered" evidence="1">
    <location>
        <begin position="34"/>
        <end position="57"/>
    </location>
</feature>
<gene>
    <name evidence="2" type="ORF">K0M31_018779</name>
</gene>
<keyword evidence="3" id="KW-1185">Reference proteome</keyword>
<protein>
    <submittedName>
        <fullName evidence="2">Uncharacterized protein</fullName>
    </submittedName>
</protein>
<proteinExistence type="predicted"/>
<feature type="compositionally biased region" description="Basic and acidic residues" evidence="1">
    <location>
        <begin position="46"/>
        <end position="57"/>
    </location>
</feature>
<sequence length="299" mass="33650">VVAGSSPLATRLETNAQIYVPRLLHSQKFKMVEDRPPLSPISQSDTNKRSECSCETEAKRATTRKDFERRRQGLLRGREVGRREWNRAESKGLLAPETQSGVRPKGGGAEKLVFFPSWGTGRTTAVNRGNKSTSIPQLIARGWLWAIESSGRCMTDPGFRLNDWEAELIPWLGLTFWSFESFFEIFSLTIFEVSGTTNEKEEETTTVSTVVVTEKSAAVVTEESTRTRSDPAGSIDLLAALQLHATTWNGVTRVSGLFRSNPAYYLQVGEEKSENEDLSELRYSLRINFKIFRVDEIEM</sequence>
<evidence type="ECO:0000256" key="1">
    <source>
        <dbReference type="SAM" id="MobiDB-lite"/>
    </source>
</evidence>
<dbReference type="EMBL" id="JAHYIQ010000007">
    <property type="protein sequence ID" value="KAK1130663.1"/>
    <property type="molecule type" value="Genomic_DNA"/>
</dbReference>
<feature type="non-terminal residue" evidence="2">
    <location>
        <position position="299"/>
    </location>
</feature>
<dbReference type="AlphaFoldDB" id="A0AA40G498"/>
<comment type="caution">
    <text evidence="2">The sequence shown here is derived from an EMBL/GenBank/DDBJ whole genome shotgun (WGS) entry which is preliminary data.</text>
</comment>
<reference evidence="2" key="1">
    <citation type="submission" date="2021-10" db="EMBL/GenBank/DDBJ databases">
        <title>Melipona bicolor Genome sequencing and assembly.</title>
        <authorList>
            <person name="Araujo N.S."/>
            <person name="Arias M.C."/>
        </authorList>
    </citation>
    <scope>NUCLEOTIDE SEQUENCE</scope>
    <source>
        <strain evidence="2">USP_2M_L1-L4_2017</strain>
        <tissue evidence="2">Whole body</tissue>
    </source>
</reference>
<accession>A0AA40G498</accession>
<dbReference type="Proteomes" id="UP001177670">
    <property type="component" value="Unassembled WGS sequence"/>
</dbReference>